<keyword evidence="3" id="KW-1185">Reference proteome</keyword>
<protein>
    <submittedName>
        <fullName evidence="2">Uncharacterized protein</fullName>
    </submittedName>
</protein>
<evidence type="ECO:0000313" key="3">
    <source>
        <dbReference type="Proteomes" id="UP001597508"/>
    </source>
</evidence>
<sequence length="118" mass="13387">MKTDTQNLMKHFSSVLRTRANSKEATEPSISKSISRFLSRKELIEIIKEKFSGSIPKEHNLVELENEQLLDIIGDDMYIIAYCTQKWCGESPLIGSKKTEKKEPTKPNSNGKGTSQKK</sequence>
<evidence type="ECO:0000313" key="2">
    <source>
        <dbReference type="EMBL" id="MFD2565923.1"/>
    </source>
</evidence>
<proteinExistence type="predicted"/>
<reference evidence="3" key="1">
    <citation type="journal article" date="2019" name="Int. J. Syst. Evol. Microbiol.">
        <title>The Global Catalogue of Microorganisms (GCM) 10K type strain sequencing project: providing services to taxonomists for standard genome sequencing and annotation.</title>
        <authorList>
            <consortium name="The Broad Institute Genomics Platform"/>
            <consortium name="The Broad Institute Genome Sequencing Center for Infectious Disease"/>
            <person name="Wu L."/>
            <person name="Ma J."/>
        </authorList>
    </citation>
    <scope>NUCLEOTIDE SEQUENCE [LARGE SCALE GENOMIC DNA]</scope>
    <source>
        <strain evidence="3">KCTC 52127</strain>
    </source>
</reference>
<feature type="region of interest" description="Disordered" evidence="1">
    <location>
        <begin position="94"/>
        <end position="118"/>
    </location>
</feature>
<organism evidence="2 3">
    <name type="scientific">Pseudotenacibaculum haliotis</name>
    <dbReference type="NCBI Taxonomy" id="1862138"/>
    <lineage>
        <taxon>Bacteria</taxon>
        <taxon>Pseudomonadati</taxon>
        <taxon>Bacteroidota</taxon>
        <taxon>Flavobacteriia</taxon>
        <taxon>Flavobacteriales</taxon>
        <taxon>Flavobacteriaceae</taxon>
        <taxon>Pseudotenacibaculum</taxon>
    </lineage>
</organism>
<dbReference type="Proteomes" id="UP001597508">
    <property type="component" value="Unassembled WGS sequence"/>
</dbReference>
<gene>
    <name evidence="2" type="ORF">ACFSRZ_00990</name>
</gene>
<feature type="compositionally biased region" description="Polar residues" evidence="1">
    <location>
        <begin position="108"/>
        <end position="118"/>
    </location>
</feature>
<name>A0ABW5LM47_9FLAO</name>
<dbReference type="RefSeq" id="WP_379664648.1">
    <property type="nucleotide sequence ID" value="NZ_JBHULH010000001.1"/>
</dbReference>
<evidence type="ECO:0000256" key="1">
    <source>
        <dbReference type="SAM" id="MobiDB-lite"/>
    </source>
</evidence>
<dbReference type="EMBL" id="JBHULH010000001">
    <property type="protein sequence ID" value="MFD2565923.1"/>
    <property type="molecule type" value="Genomic_DNA"/>
</dbReference>
<accession>A0ABW5LM47</accession>
<comment type="caution">
    <text evidence="2">The sequence shown here is derived from an EMBL/GenBank/DDBJ whole genome shotgun (WGS) entry which is preliminary data.</text>
</comment>